<reference evidence="4" key="1">
    <citation type="submission" date="2013-07" db="EMBL/GenBank/DDBJ databases">
        <authorList>
            <person name="Geib S."/>
        </authorList>
    </citation>
    <scope>NUCLEOTIDE SEQUENCE</scope>
</reference>
<dbReference type="GO" id="GO:0000175">
    <property type="term" value="F:3'-5'-RNA exonuclease activity"/>
    <property type="evidence" value="ECO:0007669"/>
    <property type="project" value="TreeGrafter"/>
</dbReference>
<name>W8BUW8_CERCA</name>
<sequence>MEKDCGEDIEKHEDESKNVTVEVKVDNQGDIGVNQQAIDKTNKDATESTRSLVISEDMGSNEYKDELRPTLETVLGSSETQTVVTGTVKKVKNKNATSKTKDVGNITFREKIANLHEKTKNLRDKLGLQKDLLQNHATAVFDSPVTCQANDILAEHTMKLLQALKTDNLENSASTSAATQSAVNIAEKPQTSKTQRKRLSRRQLQDQVEGLQELVNQLTIKNPQLKECIQILAQTNPKLQQVKIFDENVSIKACGSTVRVNNNVQPLPWLKQRKESEISNASSNTSQKDLIYGSQRANQKPTPSKHKNKTAKDSKIKESELELLRKYLNMIVSEYMGPEQKEKAEKLEFKGNFEDLEIYAQKLVEAGIGRIVEEEIRINRRNNRQSFITMSTDREGAERDGIVLLPVARRYAFEGDIVRAFVMNRGASVTSTASAVANATNNTEAGKTELAESTITGGSNNFCNADEDITESPDSDDGDDLDVSTAVVPDNCPKSFVISIVKQTTLREVVGSISFKNSTKLNDEVSYYKLKPYDMRVPMVYIPVLTCVSHITTENKADICGLLYLAQIVETDTNGHCIGKLIQPVGKVGNMEAELKAILLHNGLRNIKPFEERFNKLYAQTDPPIRPSELHNREDWRRKCIFTIDPLTARDLDDAVSVESLGDDLYEIGVHISDVAHYLEEDSELDNIVKERATSIYLVNEVIHMLPKTLCFKCSLLPGEDKLAFSVFWQLNKSGDIIGQPRFSRTVINSCVQLAYEHAQKVIDNPNEEFGVDDFPIICNGFTAADICPRIKILNTVAEALRKKRFEGGALAINNPKIRFQLDPKTGEPLSYELESRLEANFLIEEFMLLANQSVARFIYDQFPDISILRNHGPPLSKSMKNLREKLTNLGMDFDCSSSKTVYASMQKLCSEAKDPRAMEACLSTLLTKPMARAKYFCSEGKSEEADLWHYALSIPIYTHFTSPIRRYPDILVHRVLAAALDYCPPPKRSPDELHMLAKICNDQKYNAKNAGDESINLFFKRYIREKQSITVHAVVTEIFQHLLNVVTIETGHTIAINYKMQKVLVDTTNVPAYVLIAERNSKSPPLKLQMFSTVEVKLVIWEEKICGFFVSPDPKQRQLNSIEWSKKKQQPSGSTNNSITESSGGRKNRRSGAETQTQTQQSTTAGSTKSKKNN</sequence>
<gene>
    <name evidence="4" type="primary">DI3L2</name>
</gene>
<dbReference type="SMART" id="SM00955">
    <property type="entry name" value="RNB"/>
    <property type="match status" value="1"/>
</dbReference>
<feature type="region of interest" description="Disordered" evidence="2">
    <location>
        <begin position="1123"/>
        <end position="1175"/>
    </location>
</feature>
<dbReference type="GO" id="GO:0000932">
    <property type="term" value="C:P-body"/>
    <property type="evidence" value="ECO:0007669"/>
    <property type="project" value="TreeGrafter"/>
</dbReference>
<accession>W8BUW8</accession>
<evidence type="ECO:0000256" key="2">
    <source>
        <dbReference type="SAM" id="MobiDB-lite"/>
    </source>
</evidence>
<feature type="compositionally biased region" description="Polar residues" evidence="2">
    <location>
        <begin position="1131"/>
        <end position="1146"/>
    </location>
</feature>
<dbReference type="SUPFAM" id="SSF50249">
    <property type="entry name" value="Nucleic acid-binding proteins"/>
    <property type="match status" value="1"/>
</dbReference>
<dbReference type="PROSITE" id="PS01175">
    <property type="entry name" value="RIBONUCLEASE_II"/>
    <property type="match status" value="1"/>
</dbReference>
<protein>
    <submittedName>
        <fullName evidence="4">DIS3-like exonuclease 2</fullName>
    </submittedName>
</protein>
<dbReference type="InterPro" id="IPR001900">
    <property type="entry name" value="RNase_II/R"/>
</dbReference>
<proteinExistence type="evidence at transcript level"/>
<dbReference type="InterPro" id="IPR022966">
    <property type="entry name" value="RNase_II/R_CS"/>
</dbReference>
<keyword evidence="4" id="KW-0269">Exonuclease</keyword>
<keyword evidence="4" id="KW-0540">Nuclease</keyword>
<organism evidence="4">
    <name type="scientific">Ceratitis capitata</name>
    <name type="common">Mediterranean fruit fly</name>
    <name type="synonym">Tephritis capitata</name>
    <dbReference type="NCBI Taxonomy" id="7213"/>
    <lineage>
        <taxon>Eukaryota</taxon>
        <taxon>Metazoa</taxon>
        <taxon>Ecdysozoa</taxon>
        <taxon>Arthropoda</taxon>
        <taxon>Hexapoda</taxon>
        <taxon>Insecta</taxon>
        <taxon>Pterygota</taxon>
        <taxon>Neoptera</taxon>
        <taxon>Endopterygota</taxon>
        <taxon>Diptera</taxon>
        <taxon>Brachycera</taxon>
        <taxon>Muscomorpha</taxon>
        <taxon>Tephritoidea</taxon>
        <taxon>Tephritidae</taxon>
        <taxon>Ceratitis</taxon>
        <taxon>Ceratitis</taxon>
    </lineage>
</organism>
<evidence type="ECO:0000256" key="1">
    <source>
        <dbReference type="RuleBase" id="RU003901"/>
    </source>
</evidence>
<evidence type="ECO:0000259" key="3">
    <source>
        <dbReference type="SMART" id="SM00955"/>
    </source>
</evidence>
<dbReference type="EMBL" id="GAMC01005797">
    <property type="protein sequence ID" value="JAC00759.1"/>
    <property type="molecule type" value="mRNA"/>
</dbReference>
<comment type="similarity">
    <text evidence="1">Belongs to the RNR ribonuclease family.</text>
</comment>
<dbReference type="PANTHER" id="PTHR23355:SF9">
    <property type="entry name" value="DIS3-LIKE EXONUCLEASE 2"/>
    <property type="match status" value="1"/>
</dbReference>
<dbReference type="GO" id="GO:0010587">
    <property type="term" value="P:miRNA catabolic process"/>
    <property type="evidence" value="ECO:0007669"/>
    <property type="project" value="TreeGrafter"/>
</dbReference>
<dbReference type="InterPro" id="IPR012340">
    <property type="entry name" value="NA-bd_OB-fold"/>
</dbReference>
<dbReference type="AlphaFoldDB" id="W8BUW8"/>
<dbReference type="GO" id="GO:0006402">
    <property type="term" value="P:mRNA catabolic process"/>
    <property type="evidence" value="ECO:0007669"/>
    <property type="project" value="TreeGrafter"/>
</dbReference>
<dbReference type="InterPro" id="IPR041505">
    <property type="entry name" value="Dis3_CSD2"/>
</dbReference>
<keyword evidence="4" id="KW-0378">Hydrolase</keyword>
<evidence type="ECO:0000313" key="4">
    <source>
        <dbReference type="EMBL" id="JAC00759.1"/>
    </source>
</evidence>
<dbReference type="InterPro" id="IPR050180">
    <property type="entry name" value="RNR_Ribonuclease"/>
</dbReference>
<feature type="compositionally biased region" description="Polar residues" evidence="2">
    <location>
        <begin position="278"/>
        <end position="288"/>
    </location>
</feature>
<dbReference type="Gene3D" id="2.40.50.700">
    <property type="match status" value="1"/>
</dbReference>
<feature type="region of interest" description="Disordered" evidence="2">
    <location>
        <begin position="175"/>
        <end position="200"/>
    </location>
</feature>
<dbReference type="OrthoDB" id="372421at2759"/>
<dbReference type="PANTHER" id="PTHR23355">
    <property type="entry name" value="RIBONUCLEASE"/>
    <property type="match status" value="1"/>
</dbReference>
<dbReference type="Pfam" id="PF00773">
    <property type="entry name" value="RNB"/>
    <property type="match status" value="1"/>
</dbReference>
<feature type="domain" description="RNB" evidence="3">
    <location>
        <begin position="633"/>
        <end position="983"/>
    </location>
</feature>
<feature type="compositionally biased region" description="Low complexity" evidence="2">
    <location>
        <begin position="1154"/>
        <end position="1169"/>
    </location>
</feature>
<feature type="region of interest" description="Disordered" evidence="2">
    <location>
        <begin position="275"/>
        <end position="315"/>
    </location>
</feature>
<reference evidence="4" key="2">
    <citation type="journal article" date="2014" name="BMC Genomics">
        <title>A genomic perspective to assessing quality of mass-reared SIT flies used in Mediterranean fruit fly (Ceratitis capitata) eradication in California.</title>
        <authorList>
            <person name="Calla B."/>
            <person name="Hall B."/>
            <person name="Hou S."/>
            <person name="Geib S.M."/>
        </authorList>
    </citation>
    <scope>NUCLEOTIDE SEQUENCE</scope>
</reference>
<dbReference type="GO" id="GO:0003723">
    <property type="term" value="F:RNA binding"/>
    <property type="evidence" value="ECO:0007669"/>
    <property type="project" value="InterPro"/>
</dbReference>
<dbReference type="Pfam" id="PF17849">
    <property type="entry name" value="OB_Dis3"/>
    <property type="match status" value="1"/>
</dbReference>